<gene>
    <name evidence="2" type="ORF">CH360_08875</name>
    <name evidence="3" type="ORF">CH373_12810</name>
</gene>
<dbReference type="Pfam" id="PF09851">
    <property type="entry name" value="SHOCT"/>
    <property type="match status" value="1"/>
</dbReference>
<keyword evidence="4" id="KW-1185">Reference proteome</keyword>
<evidence type="ECO:0000313" key="5">
    <source>
        <dbReference type="Proteomes" id="UP000231990"/>
    </source>
</evidence>
<dbReference type="EMBL" id="NPDY01000006">
    <property type="protein sequence ID" value="PJZ70022.1"/>
    <property type="molecule type" value="Genomic_DNA"/>
</dbReference>
<protein>
    <recommendedName>
        <fullName evidence="1">SHOCT domain-containing protein</fullName>
    </recommendedName>
</protein>
<feature type="domain" description="SHOCT" evidence="1">
    <location>
        <begin position="259"/>
        <end position="285"/>
    </location>
</feature>
<proteinExistence type="predicted"/>
<evidence type="ECO:0000313" key="3">
    <source>
        <dbReference type="EMBL" id="PJZ72727.1"/>
    </source>
</evidence>
<dbReference type="NCBIfam" id="NF047484">
    <property type="entry name" value="LA1326_LA4305"/>
    <property type="match status" value="1"/>
</dbReference>
<comment type="caution">
    <text evidence="3">The sequence shown here is derived from an EMBL/GenBank/DDBJ whole genome shotgun (WGS) entry which is preliminary data.</text>
</comment>
<evidence type="ECO:0000259" key="1">
    <source>
        <dbReference type="Pfam" id="PF09851"/>
    </source>
</evidence>
<organism evidence="3 5">
    <name type="scientific">Leptospira perolatii</name>
    <dbReference type="NCBI Taxonomy" id="2023191"/>
    <lineage>
        <taxon>Bacteria</taxon>
        <taxon>Pseudomonadati</taxon>
        <taxon>Spirochaetota</taxon>
        <taxon>Spirochaetia</taxon>
        <taxon>Leptospirales</taxon>
        <taxon>Leptospiraceae</taxon>
        <taxon>Leptospira</taxon>
    </lineage>
</organism>
<dbReference type="Proteomes" id="UP000231990">
    <property type="component" value="Unassembled WGS sequence"/>
</dbReference>
<evidence type="ECO:0000313" key="2">
    <source>
        <dbReference type="EMBL" id="PJZ70022.1"/>
    </source>
</evidence>
<name>A0A2M9ZKZ6_9LEPT</name>
<reference evidence="4 5" key="1">
    <citation type="submission" date="2017-07" db="EMBL/GenBank/DDBJ databases">
        <title>Leptospira spp. isolated from tropical soils.</title>
        <authorList>
            <person name="Thibeaux R."/>
            <person name="Iraola G."/>
            <person name="Ferres I."/>
            <person name="Bierque E."/>
            <person name="Girault D."/>
            <person name="Soupe-Gilbert M.-E."/>
            <person name="Picardeau M."/>
            <person name="Goarant C."/>
        </authorList>
    </citation>
    <scope>NUCLEOTIDE SEQUENCE [LARGE SCALE GENOMIC DNA]</scope>
    <source>
        <strain evidence="3 5">FH1-B-B1</strain>
        <strain evidence="2 4">FH1-B-C1</strain>
    </source>
</reference>
<sequence>MKVRKTKSDRFTLLLIFVLYIFINCSGTQIKSIASTSESVAVFYINRISEEPRFLDPPNWRPVAGTLLTGANFDSDKKEEFKARIGSLFKYIGVVDSTVTSRDPVRIVNEVEAEILSNLLFEAENGIPDGAPKAYLILMKKEDQIRPGLRIRRTSFYLRNTPECIYLEFVEIGQVIDFQVPYGFRDWTLFAVSESNTGSQNEVFLSEIRPSGIEYVSKPNLAGAISEEKNKVCVRQQFWSSPKNESLPTKKVDKNLESRLKALKDLLEKGLITKQDYERKKAELLKEL</sequence>
<accession>A0A2M9ZKZ6</accession>
<dbReference type="Proteomes" id="UP000231962">
    <property type="component" value="Unassembled WGS sequence"/>
</dbReference>
<dbReference type="InterPro" id="IPR018649">
    <property type="entry name" value="SHOCT"/>
</dbReference>
<evidence type="ECO:0000313" key="4">
    <source>
        <dbReference type="Proteomes" id="UP000231962"/>
    </source>
</evidence>
<dbReference type="AlphaFoldDB" id="A0A2M9ZKZ6"/>
<dbReference type="EMBL" id="NPDZ01000008">
    <property type="protein sequence ID" value="PJZ72727.1"/>
    <property type="molecule type" value="Genomic_DNA"/>
</dbReference>